<comment type="subcellular location">
    <subcellularLocation>
        <location evidence="1">Cell membrane</location>
        <topology evidence="1">Multi-pass membrane protein</topology>
    </subcellularLocation>
</comment>
<feature type="transmembrane region" description="Helical" evidence="8">
    <location>
        <begin position="336"/>
        <end position="356"/>
    </location>
</feature>
<evidence type="ECO:0000313" key="10">
    <source>
        <dbReference type="EMBL" id="PYE20788.1"/>
    </source>
</evidence>
<feature type="transmembrane region" description="Helical" evidence="8">
    <location>
        <begin position="156"/>
        <end position="173"/>
    </location>
</feature>
<dbReference type="PANTHER" id="PTHR32507:SF8">
    <property type="entry name" value="CNH1P"/>
    <property type="match status" value="1"/>
</dbReference>
<keyword evidence="11" id="KW-1185">Reference proteome</keyword>
<evidence type="ECO:0000256" key="1">
    <source>
        <dbReference type="ARBA" id="ARBA00004651"/>
    </source>
</evidence>
<sequence length="403" mass="42231">MTTSVLIALVVIVGWSLVAGRLARLRISGPLLMVTAGIAIGLGTRNDIGQTLNTVAAEKVVELILAVLLFVDATEVKGGYFAGERRTSVRLLLIAMPLSIGAALLAGAALLPSLSIGVLLLIACIAIPIDLAPTSSMVRDQRIPVRVRNVLNIESGYNDGIVAPLFIFALTLAGDHSHAEGPADALETAVPSAFYAILAGGVVGVVAAWLTNHSMARGFATQQSIRISLVIFPLLAYGLATELHGNGFVAAFICGIAYKAARSTQPTESELSLVDDASVLAALAMWFVFGCTAVLVLEFGFVWQIIVLALAALTVLRIVPVYMSLLGTTLSRTDRLVIGMLGPRGTASIVFGLLAYNALDGEIANDTLYAMTVTVLGSVVIHGIGSTLVAQWYERHSAPGRTT</sequence>
<gene>
    <name evidence="10" type="ORF">DFR67_101179</name>
</gene>
<evidence type="ECO:0000256" key="8">
    <source>
        <dbReference type="SAM" id="Phobius"/>
    </source>
</evidence>
<feature type="domain" description="Cation/H+ exchanger transmembrane" evidence="9">
    <location>
        <begin position="14"/>
        <end position="390"/>
    </location>
</feature>
<dbReference type="InterPro" id="IPR006153">
    <property type="entry name" value="Cation/H_exchanger_TM"/>
</dbReference>
<dbReference type="Proteomes" id="UP000247591">
    <property type="component" value="Unassembled WGS sequence"/>
</dbReference>
<dbReference type="GO" id="GO:1902600">
    <property type="term" value="P:proton transmembrane transport"/>
    <property type="evidence" value="ECO:0007669"/>
    <property type="project" value="InterPro"/>
</dbReference>
<feature type="transmembrane region" description="Helical" evidence="8">
    <location>
        <begin position="193"/>
        <end position="211"/>
    </location>
</feature>
<protein>
    <submittedName>
        <fullName evidence="10">Sodium/proton antiporter (CPA1 family)</fullName>
    </submittedName>
</protein>
<dbReference type="RefSeq" id="WP_170135183.1">
    <property type="nucleotide sequence ID" value="NZ_QJSP01000001.1"/>
</dbReference>
<evidence type="ECO:0000256" key="6">
    <source>
        <dbReference type="ARBA" id="ARBA00023065"/>
    </source>
</evidence>
<dbReference type="EMBL" id="QJSP01000001">
    <property type="protein sequence ID" value="PYE20788.1"/>
    <property type="molecule type" value="Genomic_DNA"/>
</dbReference>
<comment type="caution">
    <text evidence="10">The sequence shown here is derived from an EMBL/GenBank/DDBJ whole genome shotgun (WGS) entry which is preliminary data.</text>
</comment>
<keyword evidence="4 8" id="KW-0812">Transmembrane</keyword>
<dbReference type="GO" id="GO:0005886">
    <property type="term" value="C:plasma membrane"/>
    <property type="evidence" value="ECO:0007669"/>
    <property type="project" value="UniProtKB-SubCell"/>
</dbReference>
<keyword evidence="2" id="KW-0813">Transport</keyword>
<dbReference type="AlphaFoldDB" id="A0A318RPH2"/>
<keyword evidence="3" id="KW-0050">Antiport</keyword>
<evidence type="ECO:0000259" key="9">
    <source>
        <dbReference type="Pfam" id="PF00999"/>
    </source>
</evidence>
<evidence type="ECO:0000313" key="11">
    <source>
        <dbReference type="Proteomes" id="UP000247591"/>
    </source>
</evidence>
<evidence type="ECO:0000256" key="2">
    <source>
        <dbReference type="ARBA" id="ARBA00022448"/>
    </source>
</evidence>
<feature type="transmembrane region" description="Helical" evidence="8">
    <location>
        <begin position="116"/>
        <end position="135"/>
    </location>
</feature>
<proteinExistence type="predicted"/>
<keyword evidence="7 8" id="KW-0472">Membrane</keyword>
<evidence type="ECO:0000256" key="7">
    <source>
        <dbReference type="ARBA" id="ARBA00023136"/>
    </source>
</evidence>
<keyword evidence="6" id="KW-0406">Ion transport</keyword>
<organism evidence="10 11">
    <name type="scientific">Williamsia limnetica</name>
    <dbReference type="NCBI Taxonomy" id="882452"/>
    <lineage>
        <taxon>Bacteria</taxon>
        <taxon>Bacillati</taxon>
        <taxon>Actinomycetota</taxon>
        <taxon>Actinomycetes</taxon>
        <taxon>Mycobacteriales</taxon>
        <taxon>Nocardiaceae</taxon>
        <taxon>Williamsia</taxon>
    </lineage>
</organism>
<evidence type="ECO:0000256" key="5">
    <source>
        <dbReference type="ARBA" id="ARBA00022989"/>
    </source>
</evidence>
<feature type="transmembrane region" description="Helical" evidence="8">
    <location>
        <begin position="6"/>
        <end position="23"/>
    </location>
</feature>
<keyword evidence="5 8" id="KW-1133">Transmembrane helix</keyword>
<name>A0A318RPH2_WILLI</name>
<feature type="transmembrane region" description="Helical" evidence="8">
    <location>
        <begin position="273"/>
        <end position="295"/>
    </location>
</feature>
<dbReference type="Pfam" id="PF00999">
    <property type="entry name" value="Na_H_Exchanger"/>
    <property type="match status" value="1"/>
</dbReference>
<accession>A0A318RPH2</accession>
<dbReference type="PANTHER" id="PTHR32507">
    <property type="entry name" value="NA(+)/H(+) ANTIPORTER 1"/>
    <property type="match status" value="1"/>
</dbReference>
<dbReference type="GO" id="GO:0015297">
    <property type="term" value="F:antiporter activity"/>
    <property type="evidence" value="ECO:0007669"/>
    <property type="project" value="UniProtKB-KW"/>
</dbReference>
<feature type="transmembrane region" description="Helical" evidence="8">
    <location>
        <begin position="301"/>
        <end position="324"/>
    </location>
</feature>
<evidence type="ECO:0000256" key="3">
    <source>
        <dbReference type="ARBA" id="ARBA00022449"/>
    </source>
</evidence>
<feature type="transmembrane region" description="Helical" evidence="8">
    <location>
        <begin position="91"/>
        <end position="110"/>
    </location>
</feature>
<reference evidence="10 11" key="1">
    <citation type="submission" date="2018-06" db="EMBL/GenBank/DDBJ databases">
        <title>Genomic Encyclopedia of Type Strains, Phase IV (KMG-IV): sequencing the most valuable type-strain genomes for metagenomic binning, comparative biology and taxonomic classification.</title>
        <authorList>
            <person name="Goeker M."/>
        </authorList>
    </citation>
    <scope>NUCLEOTIDE SEQUENCE [LARGE SCALE GENOMIC DNA]</scope>
    <source>
        <strain evidence="10 11">DSM 45521</strain>
    </source>
</reference>
<evidence type="ECO:0000256" key="4">
    <source>
        <dbReference type="ARBA" id="ARBA00022692"/>
    </source>
</evidence>
<feature type="transmembrane region" description="Helical" evidence="8">
    <location>
        <begin position="368"/>
        <end position="393"/>
    </location>
</feature>